<organism evidence="2 3">
    <name type="scientific">Cryptolaemus montrouzieri</name>
    <dbReference type="NCBI Taxonomy" id="559131"/>
    <lineage>
        <taxon>Eukaryota</taxon>
        <taxon>Metazoa</taxon>
        <taxon>Ecdysozoa</taxon>
        <taxon>Arthropoda</taxon>
        <taxon>Hexapoda</taxon>
        <taxon>Insecta</taxon>
        <taxon>Pterygota</taxon>
        <taxon>Neoptera</taxon>
        <taxon>Endopterygota</taxon>
        <taxon>Coleoptera</taxon>
        <taxon>Polyphaga</taxon>
        <taxon>Cucujiformia</taxon>
        <taxon>Coccinelloidea</taxon>
        <taxon>Coccinellidae</taxon>
        <taxon>Scymninae</taxon>
        <taxon>Scymnini</taxon>
        <taxon>Cryptolaemus</taxon>
    </lineage>
</organism>
<gene>
    <name evidence="2" type="ORF">HHI36_024048</name>
</gene>
<evidence type="ECO:0000256" key="1">
    <source>
        <dbReference type="SAM" id="MobiDB-lite"/>
    </source>
</evidence>
<feature type="region of interest" description="Disordered" evidence="1">
    <location>
        <begin position="32"/>
        <end position="51"/>
    </location>
</feature>
<comment type="caution">
    <text evidence="2">The sequence shown here is derived from an EMBL/GenBank/DDBJ whole genome shotgun (WGS) entry which is preliminary data.</text>
</comment>
<name>A0ABD2NIY8_9CUCU</name>
<dbReference type="AlphaFoldDB" id="A0ABD2NIY8"/>
<proteinExistence type="predicted"/>
<reference evidence="2 3" key="1">
    <citation type="journal article" date="2021" name="BMC Biol.">
        <title>Horizontally acquired antibacterial genes associated with adaptive radiation of ladybird beetles.</title>
        <authorList>
            <person name="Li H.S."/>
            <person name="Tang X.F."/>
            <person name="Huang Y.H."/>
            <person name="Xu Z.Y."/>
            <person name="Chen M.L."/>
            <person name="Du X.Y."/>
            <person name="Qiu B.Y."/>
            <person name="Chen P.T."/>
            <person name="Zhang W."/>
            <person name="Slipinski A."/>
            <person name="Escalona H.E."/>
            <person name="Waterhouse R.M."/>
            <person name="Zwick A."/>
            <person name="Pang H."/>
        </authorList>
    </citation>
    <scope>NUCLEOTIDE SEQUENCE [LARGE SCALE GENOMIC DNA]</scope>
    <source>
        <strain evidence="2">SYSU2018</strain>
    </source>
</reference>
<dbReference type="EMBL" id="JABFTP020000108">
    <property type="protein sequence ID" value="KAL3278515.1"/>
    <property type="molecule type" value="Genomic_DNA"/>
</dbReference>
<evidence type="ECO:0000313" key="2">
    <source>
        <dbReference type="EMBL" id="KAL3278515.1"/>
    </source>
</evidence>
<protein>
    <submittedName>
        <fullName evidence="2">Uncharacterized protein</fullName>
    </submittedName>
</protein>
<dbReference type="Proteomes" id="UP001516400">
    <property type="component" value="Unassembled WGS sequence"/>
</dbReference>
<evidence type="ECO:0000313" key="3">
    <source>
        <dbReference type="Proteomes" id="UP001516400"/>
    </source>
</evidence>
<keyword evidence="3" id="KW-1185">Reference proteome</keyword>
<accession>A0ABD2NIY8</accession>
<sequence length="127" mass="13523">MTGSGATHPRVGQRAVPAARLRVIRESAVGPASPRVTLGAPNSNSRAQDEEVHVPVFPRNQQGNIAVQPAVDTDTPPEEVYGEFIGGTFLIGVPFIGSSCSVCLNTGRRNFLALSLNEAIKHAKERH</sequence>